<proteinExistence type="predicted"/>
<evidence type="ECO:0000256" key="1">
    <source>
        <dbReference type="SAM" id="MobiDB-lite"/>
    </source>
</evidence>
<dbReference type="Proteomes" id="UP000236895">
    <property type="component" value="Unassembled WGS sequence"/>
</dbReference>
<reference evidence="2 3" key="1">
    <citation type="submission" date="2018-11" db="EMBL/GenBank/DDBJ databases">
        <title>Genome Analysis of Haplotype D of Candidatus Liberibacter Solanacearum.</title>
        <authorList>
            <person name="Katsir L."/>
            <person name="Ruan Z."/>
            <person name="Santos Garcia D."/>
            <person name="Piasezky A."/>
            <person name="Jiang J."/>
            <person name="Sela N."/>
            <person name="Freilich S."/>
            <person name="Bahar O."/>
        </authorList>
    </citation>
    <scope>NUCLEOTIDE SEQUENCE [LARGE SCALE GENOMIC DNA]</scope>
    <source>
        <strain evidence="3">haplotype D1</strain>
    </source>
</reference>
<feature type="compositionally biased region" description="Polar residues" evidence="1">
    <location>
        <begin position="79"/>
        <end position="95"/>
    </location>
</feature>
<dbReference type="EMBL" id="PKRU02000036">
    <property type="protein sequence ID" value="RPD36748.1"/>
    <property type="molecule type" value="Genomic_DNA"/>
</dbReference>
<evidence type="ECO:0000313" key="2">
    <source>
        <dbReference type="EMBL" id="RPD36748.1"/>
    </source>
</evidence>
<feature type="non-terminal residue" evidence="2">
    <location>
        <position position="1"/>
    </location>
</feature>
<feature type="region of interest" description="Disordered" evidence="1">
    <location>
        <begin position="63"/>
        <end position="95"/>
    </location>
</feature>
<evidence type="ECO:0000313" key="3">
    <source>
        <dbReference type="Proteomes" id="UP000236895"/>
    </source>
</evidence>
<dbReference type="AlphaFoldDB" id="A0A3R7NIH5"/>
<feature type="region of interest" description="Disordered" evidence="1">
    <location>
        <begin position="1"/>
        <end position="27"/>
    </location>
</feature>
<sequence length="247" mass="27520">IINKEGGDPSSMLDYEKIGHGSDSSLPADLDERFKKLSRFKGWVQLPPAKNITFPLELLAPVQDREREQRDTQEKMNRVSDSQSSFYGVSDSQPSFDGVSDSQLSFDGVSYSQPSFDGVRIAIDSKGRRRILSDDEEIKPDERLGWAEPRFVHIPCMDTGDVFNGTMGKKRRIFKVLVRVINTADIEVGILGFPIMPVEELIGTPKTGEFEVLVPSDTSINPEIVIRQKTGAPFCLTSITAHMQIEG</sequence>
<comment type="caution">
    <text evidence="2">The sequence shown here is derived from an EMBL/GenBank/DDBJ whole genome shotgun (WGS) entry which is preliminary data.</text>
</comment>
<accession>A0A3R7NIH5</accession>
<feature type="compositionally biased region" description="Basic and acidic residues" evidence="1">
    <location>
        <begin position="63"/>
        <end position="78"/>
    </location>
</feature>
<protein>
    <submittedName>
        <fullName evidence="2">Uncharacterized protein</fullName>
    </submittedName>
</protein>
<organism evidence="2 3">
    <name type="scientific">Candidatus Liberibacter solanacearum</name>
    <dbReference type="NCBI Taxonomy" id="556287"/>
    <lineage>
        <taxon>Bacteria</taxon>
        <taxon>Pseudomonadati</taxon>
        <taxon>Pseudomonadota</taxon>
        <taxon>Alphaproteobacteria</taxon>
        <taxon>Hyphomicrobiales</taxon>
        <taxon>Rhizobiaceae</taxon>
        <taxon>Liberibacter</taxon>
    </lineage>
</organism>
<name>A0A3R7NIH5_9HYPH</name>
<gene>
    <name evidence="2" type="ORF">C0030_006060</name>
</gene>